<organism evidence="2">
    <name type="scientific">Oikopleura dioica</name>
    <name type="common">Tunicate</name>
    <dbReference type="NCBI Taxonomy" id="34765"/>
    <lineage>
        <taxon>Eukaryota</taxon>
        <taxon>Metazoa</taxon>
        <taxon>Chordata</taxon>
        <taxon>Tunicata</taxon>
        <taxon>Appendicularia</taxon>
        <taxon>Copelata</taxon>
        <taxon>Oikopleuridae</taxon>
        <taxon>Oikopleura</taxon>
    </lineage>
</organism>
<dbReference type="InParanoid" id="E4XR06"/>
<evidence type="ECO:0000313" key="2">
    <source>
        <dbReference type="EMBL" id="CBY12242.1"/>
    </source>
</evidence>
<keyword evidence="3" id="KW-1185">Reference proteome</keyword>
<dbReference type="Proteomes" id="UP000001307">
    <property type="component" value="Unassembled WGS sequence"/>
</dbReference>
<evidence type="ECO:0000256" key="1">
    <source>
        <dbReference type="SAM" id="Phobius"/>
    </source>
</evidence>
<dbReference type="AlphaFoldDB" id="E4XR06"/>
<protein>
    <submittedName>
        <fullName evidence="2">Uncharacterized protein</fullName>
    </submittedName>
</protein>
<proteinExistence type="predicted"/>
<keyword evidence="1" id="KW-0472">Membrane</keyword>
<sequence length="227" mass="24768">MCFRNYKTRLQFLENVFEIFVQFTVYRLRKQMMMQVQQNAGAPAPPPSGNQPVIIQQKKSNTCCIVTLVLCCLCVVVPIIIVVALFATAVSTISSIDLTVPTQPPAGPSGNIPQYFMNVCQPDSPAEFLTGGETWTSDDIASPMGGGDPALASHSFILHTPNFFDGNGDFDFPISGPAPLAATDCTFKITPADANEKIFIMGFPNIGETIHADKNITVKVENNYKKW</sequence>
<reference evidence="2" key="1">
    <citation type="journal article" date="2010" name="Science">
        <title>Plasticity of animal genome architecture unmasked by rapid evolution of a pelagic tunicate.</title>
        <authorList>
            <person name="Denoeud F."/>
            <person name="Henriet S."/>
            <person name="Mungpakdee S."/>
            <person name="Aury J.M."/>
            <person name="Da Silva C."/>
            <person name="Brinkmann H."/>
            <person name="Mikhaleva J."/>
            <person name="Olsen L.C."/>
            <person name="Jubin C."/>
            <person name="Canestro C."/>
            <person name="Bouquet J.M."/>
            <person name="Danks G."/>
            <person name="Poulain J."/>
            <person name="Campsteijn C."/>
            <person name="Adamski M."/>
            <person name="Cross I."/>
            <person name="Yadetie F."/>
            <person name="Muffato M."/>
            <person name="Louis A."/>
            <person name="Butcher S."/>
            <person name="Tsagkogeorga G."/>
            <person name="Konrad A."/>
            <person name="Singh S."/>
            <person name="Jensen M.F."/>
            <person name="Cong E.H."/>
            <person name="Eikeseth-Otteraa H."/>
            <person name="Noel B."/>
            <person name="Anthouard V."/>
            <person name="Porcel B.M."/>
            <person name="Kachouri-Lafond R."/>
            <person name="Nishino A."/>
            <person name="Ugolini M."/>
            <person name="Chourrout P."/>
            <person name="Nishida H."/>
            <person name="Aasland R."/>
            <person name="Huzurbazar S."/>
            <person name="Westhof E."/>
            <person name="Delsuc F."/>
            <person name="Lehrach H."/>
            <person name="Reinhardt R."/>
            <person name="Weissenbach J."/>
            <person name="Roy S.W."/>
            <person name="Artiguenave F."/>
            <person name="Postlethwait J.H."/>
            <person name="Manak J.R."/>
            <person name="Thompson E.M."/>
            <person name="Jaillon O."/>
            <person name="Du Pasquier L."/>
            <person name="Boudinot P."/>
            <person name="Liberles D.A."/>
            <person name="Volff J.N."/>
            <person name="Philippe H."/>
            <person name="Lenhard B."/>
            <person name="Roest Crollius H."/>
            <person name="Wincker P."/>
            <person name="Chourrout D."/>
        </authorList>
    </citation>
    <scope>NUCLEOTIDE SEQUENCE [LARGE SCALE GENOMIC DNA]</scope>
</reference>
<evidence type="ECO:0000313" key="3">
    <source>
        <dbReference type="Proteomes" id="UP000001307"/>
    </source>
</evidence>
<feature type="transmembrane region" description="Helical" evidence="1">
    <location>
        <begin position="65"/>
        <end position="87"/>
    </location>
</feature>
<dbReference type="EMBL" id="FN653111">
    <property type="protein sequence ID" value="CBY12242.1"/>
    <property type="molecule type" value="Genomic_DNA"/>
</dbReference>
<keyword evidence="1" id="KW-0812">Transmembrane</keyword>
<accession>E4XR06</accession>
<gene>
    <name evidence="2" type="ORF">GSOID_T00018120001</name>
</gene>
<keyword evidence="1" id="KW-1133">Transmembrane helix</keyword>
<name>E4XR06_OIKDI</name>